<gene>
    <name evidence="2" type="ORF">ACFFGN_04025</name>
</gene>
<evidence type="ECO:0000259" key="1">
    <source>
        <dbReference type="PROSITE" id="PS50943"/>
    </source>
</evidence>
<organism evidence="2 3">
    <name type="scientific">Kribbella deserti</name>
    <dbReference type="NCBI Taxonomy" id="1926257"/>
    <lineage>
        <taxon>Bacteria</taxon>
        <taxon>Bacillati</taxon>
        <taxon>Actinomycetota</taxon>
        <taxon>Actinomycetes</taxon>
        <taxon>Propionibacteriales</taxon>
        <taxon>Kribbellaceae</taxon>
        <taxon>Kribbella</taxon>
    </lineage>
</organism>
<comment type="caution">
    <text evidence="2">The sequence shown here is derived from an EMBL/GenBank/DDBJ whole genome shotgun (WGS) entry which is preliminary data.</text>
</comment>
<feature type="domain" description="HTH cro/C1-type" evidence="1">
    <location>
        <begin position="31"/>
        <end position="83"/>
    </location>
</feature>
<keyword evidence="3" id="KW-1185">Reference proteome</keyword>
<dbReference type="Gene3D" id="1.10.260.40">
    <property type="entry name" value="lambda repressor-like DNA-binding domains"/>
    <property type="match status" value="1"/>
</dbReference>
<dbReference type="EMBL" id="JBHLTC010000003">
    <property type="protein sequence ID" value="MFC0623214.1"/>
    <property type="molecule type" value="Genomic_DNA"/>
</dbReference>
<dbReference type="InterPro" id="IPR001387">
    <property type="entry name" value="Cro/C1-type_HTH"/>
</dbReference>
<dbReference type="SMART" id="SM00530">
    <property type="entry name" value="HTH_XRE"/>
    <property type="match status" value="1"/>
</dbReference>
<name>A0ABV6QEZ9_9ACTN</name>
<protein>
    <submittedName>
        <fullName evidence="2">Helix-turn-helix transcriptional regulator</fullName>
    </submittedName>
</protein>
<dbReference type="PROSITE" id="PS50943">
    <property type="entry name" value="HTH_CROC1"/>
    <property type="match status" value="1"/>
</dbReference>
<dbReference type="SUPFAM" id="SSF47413">
    <property type="entry name" value="lambda repressor-like DNA-binding domains"/>
    <property type="match status" value="1"/>
</dbReference>
<dbReference type="InterPro" id="IPR010982">
    <property type="entry name" value="Lambda_DNA-bd_dom_sf"/>
</dbReference>
<dbReference type="Pfam" id="PF01381">
    <property type="entry name" value="HTH_3"/>
    <property type="match status" value="1"/>
</dbReference>
<accession>A0ABV6QEZ9</accession>
<dbReference type="Proteomes" id="UP001589890">
    <property type="component" value="Unassembled WGS sequence"/>
</dbReference>
<dbReference type="RefSeq" id="WP_380043910.1">
    <property type="nucleotide sequence ID" value="NZ_JBHLTC010000003.1"/>
</dbReference>
<proteinExistence type="predicted"/>
<sequence>MKATVTPTDATQAVTSQVTLIRRLPAPAMRRALRESAGLSTGDVARALGVTRQAVSNWERGKRTPRGAYLDSYVQVLERIAHLNAVA</sequence>
<evidence type="ECO:0000313" key="2">
    <source>
        <dbReference type="EMBL" id="MFC0623214.1"/>
    </source>
</evidence>
<evidence type="ECO:0000313" key="3">
    <source>
        <dbReference type="Proteomes" id="UP001589890"/>
    </source>
</evidence>
<dbReference type="CDD" id="cd00093">
    <property type="entry name" value="HTH_XRE"/>
    <property type="match status" value="1"/>
</dbReference>
<reference evidence="2 3" key="1">
    <citation type="submission" date="2024-09" db="EMBL/GenBank/DDBJ databases">
        <authorList>
            <person name="Sun Q."/>
            <person name="Mori K."/>
        </authorList>
    </citation>
    <scope>NUCLEOTIDE SEQUENCE [LARGE SCALE GENOMIC DNA]</scope>
    <source>
        <strain evidence="2 3">CGMCC 1.15906</strain>
    </source>
</reference>